<accession>A0ABV2AS21</accession>
<protein>
    <recommendedName>
        <fullName evidence="8">Growth hormone-inducible transmembrane protein</fullName>
    </recommendedName>
</protein>
<evidence type="ECO:0000313" key="6">
    <source>
        <dbReference type="EMBL" id="MES1922344.1"/>
    </source>
</evidence>
<evidence type="ECO:0000256" key="4">
    <source>
        <dbReference type="ARBA" id="ARBA00023136"/>
    </source>
</evidence>
<dbReference type="Pfam" id="PF01027">
    <property type="entry name" value="Bax1-I"/>
    <property type="match status" value="1"/>
</dbReference>
<evidence type="ECO:0008006" key="8">
    <source>
        <dbReference type="Google" id="ProtNLM"/>
    </source>
</evidence>
<keyword evidence="4 5" id="KW-0472">Membrane</keyword>
<evidence type="ECO:0000256" key="2">
    <source>
        <dbReference type="ARBA" id="ARBA00022692"/>
    </source>
</evidence>
<evidence type="ECO:0000256" key="1">
    <source>
        <dbReference type="ARBA" id="ARBA00004141"/>
    </source>
</evidence>
<dbReference type="Proteomes" id="UP001439008">
    <property type="component" value="Unassembled WGS sequence"/>
</dbReference>
<dbReference type="EMBL" id="JBDODL010002621">
    <property type="protein sequence ID" value="MES1922344.1"/>
    <property type="molecule type" value="Genomic_DNA"/>
</dbReference>
<feature type="transmembrane region" description="Helical" evidence="5">
    <location>
        <begin position="84"/>
        <end position="103"/>
    </location>
</feature>
<evidence type="ECO:0000313" key="7">
    <source>
        <dbReference type="Proteomes" id="UP001439008"/>
    </source>
</evidence>
<feature type="non-terminal residue" evidence="6">
    <location>
        <position position="208"/>
    </location>
</feature>
<feature type="transmembrane region" description="Helical" evidence="5">
    <location>
        <begin position="115"/>
        <end position="135"/>
    </location>
</feature>
<evidence type="ECO:0000256" key="3">
    <source>
        <dbReference type="ARBA" id="ARBA00022989"/>
    </source>
</evidence>
<proteinExistence type="predicted"/>
<keyword evidence="3 5" id="KW-1133">Transmembrane helix</keyword>
<comment type="subcellular location">
    <subcellularLocation>
        <location evidence="1">Membrane</location>
        <topology evidence="1">Multi-pass membrane protein</topology>
    </subcellularLocation>
</comment>
<feature type="transmembrane region" description="Helical" evidence="5">
    <location>
        <begin position="147"/>
        <end position="168"/>
    </location>
</feature>
<organism evidence="6 7">
    <name type="scientific">Bonamia ostreae</name>
    <dbReference type="NCBI Taxonomy" id="126728"/>
    <lineage>
        <taxon>Eukaryota</taxon>
        <taxon>Sar</taxon>
        <taxon>Rhizaria</taxon>
        <taxon>Endomyxa</taxon>
        <taxon>Ascetosporea</taxon>
        <taxon>Haplosporida</taxon>
        <taxon>Bonamia</taxon>
    </lineage>
</organism>
<evidence type="ECO:0000256" key="5">
    <source>
        <dbReference type="SAM" id="Phobius"/>
    </source>
</evidence>
<name>A0ABV2AS21_9EUKA</name>
<dbReference type="InterPro" id="IPR006214">
    <property type="entry name" value="Bax_inhibitor_1-related"/>
</dbReference>
<feature type="transmembrane region" description="Helical" evidence="5">
    <location>
        <begin position="175"/>
        <end position="193"/>
    </location>
</feature>
<reference evidence="6 7" key="1">
    <citation type="journal article" date="2024" name="BMC Biol.">
        <title>Comparative genomics of Ascetosporea gives new insight into the evolutionary basis for animal parasitism in Rhizaria.</title>
        <authorList>
            <person name="Hiltunen Thoren M."/>
            <person name="Onut-Brannstrom I."/>
            <person name="Alfjorden A."/>
            <person name="Peckova H."/>
            <person name="Swords F."/>
            <person name="Hooper C."/>
            <person name="Holzer A.S."/>
            <person name="Bass D."/>
            <person name="Burki F."/>
        </authorList>
    </citation>
    <scope>NUCLEOTIDE SEQUENCE [LARGE SCALE GENOMIC DNA]</scope>
    <source>
        <strain evidence="6">20-A016</strain>
    </source>
</reference>
<gene>
    <name evidence="6" type="ORF">MHBO_003852</name>
</gene>
<sequence>MFRKLFSRKNISPSILQSLKAAQKRRASFLNKTETLSKGEKIFYTGMGTAATFGILSVVSNGLSSSSAHLGAFSNETRRRLQSGYGHVIGGIALTASSAFYLFRNGFAAKMARVNPLMLFGVSFLAVIGTSIATQMTDYHKNPSLKYAFWSLFNISIAATLCPMGVFGGEILFKSAIATAAIVTSMSAIAASAPSDAFLNWGTGLGIG</sequence>
<comment type="caution">
    <text evidence="6">The sequence shown here is derived from an EMBL/GenBank/DDBJ whole genome shotgun (WGS) entry which is preliminary data.</text>
</comment>
<keyword evidence="7" id="KW-1185">Reference proteome</keyword>
<feature type="transmembrane region" description="Helical" evidence="5">
    <location>
        <begin position="42"/>
        <end position="64"/>
    </location>
</feature>
<keyword evidence="2 5" id="KW-0812">Transmembrane</keyword>